<name>A0A0F9IDF9_9ZZZZ</name>
<evidence type="ECO:0000313" key="6">
    <source>
        <dbReference type="EMBL" id="KKL85407.1"/>
    </source>
</evidence>
<dbReference type="InterPro" id="IPR001017">
    <property type="entry name" value="DH_E1"/>
</dbReference>
<proteinExistence type="predicted"/>
<dbReference type="PANTHER" id="PTHR11516">
    <property type="entry name" value="PYRUVATE DEHYDROGENASE E1 COMPONENT, ALPHA SUBUNIT BACTERIAL AND ORGANELLAR"/>
    <property type="match status" value="1"/>
</dbReference>
<dbReference type="Pfam" id="PF00676">
    <property type="entry name" value="E1_dh"/>
    <property type="match status" value="1"/>
</dbReference>
<evidence type="ECO:0000256" key="4">
    <source>
        <dbReference type="SAM" id="Phobius"/>
    </source>
</evidence>
<dbReference type="EMBL" id="LAZR01021415">
    <property type="protein sequence ID" value="KKL85407.1"/>
    <property type="molecule type" value="Genomic_DNA"/>
</dbReference>
<keyword evidence="4" id="KW-0812">Transmembrane</keyword>
<sequence length="194" mass="22293">MDKKQLREFSEEVKKRFENAEIKAPIHLSGNNEEQLIKIFTDIKRTDWVCSTHRSHYHALLHGIDKDWLMNEILKGRSITIMNRKKQFITSAIVAGILPIALGIALGLKRKKSSKHVWAFVGDMASRGGVFHEVVKYASGHQLPLSIIVEDNNYSTNTPTNIVWGDEKEESITVIKYSYERIYPHQGSGRWVEF</sequence>
<gene>
    <name evidence="6" type="ORF">LCGC14_1955070</name>
</gene>
<comment type="caution">
    <text evidence="6">The sequence shown here is derived from an EMBL/GenBank/DDBJ whole genome shotgun (WGS) entry which is preliminary data.</text>
</comment>
<keyword evidence="2" id="KW-0560">Oxidoreductase</keyword>
<dbReference type="SUPFAM" id="SSF52518">
    <property type="entry name" value="Thiamin diphosphate-binding fold (THDP-binding)"/>
    <property type="match status" value="1"/>
</dbReference>
<dbReference type="GO" id="GO:0004739">
    <property type="term" value="F:pyruvate dehydrogenase (acetyl-transferring) activity"/>
    <property type="evidence" value="ECO:0007669"/>
    <property type="project" value="TreeGrafter"/>
</dbReference>
<feature type="domain" description="Dehydrogenase E1 component" evidence="5">
    <location>
        <begin position="5"/>
        <end position="160"/>
    </location>
</feature>
<dbReference type="GO" id="GO:0006086">
    <property type="term" value="P:pyruvate decarboxylation to acetyl-CoA"/>
    <property type="evidence" value="ECO:0007669"/>
    <property type="project" value="TreeGrafter"/>
</dbReference>
<keyword evidence="3" id="KW-0786">Thiamine pyrophosphate</keyword>
<evidence type="ECO:0000256" key="3">
    <source>
        <dbReference type="ARBA" id="ARBA00023052"/>
    </source>
</evidence>
<protein>
    <recommendedName>
        <fullName evidence="5">Dehydrogenase E1 component domain-containing protein</fullName>
    </recommendedName>
</protein>
<evidence type="ECO:0000256" key="1">
    <source>
        <dbReference type="ARBA" id="ARBA00001964"/>
    </source>
</evidence>
<organism evidence="6">
    <name type="scientific">marine sediment metagenome</name>
    <dbReference type="NCBI Taxonomy" id="412755"/>
    <lineage>
        <taxon>unclassified sequences</taxon>
        <taxon>metagenomes</taxon>
        <taxon>ecological metagenomes</taxon>
    </lineage>
</organism>
<dbReference type="Gene3D" id="3.40.50.970">
    <property type="match status" value="1"/>
</dbReference>
<accession>A0A0F9IDF9</accession>
<feature type="transmembrane region" description="Helical" evidence="4">
    <location>
        <begin position="88"/>
        <end position="108"/>
    </location>
</feature>
<evidence type="ECO:0000259" key="5">
    <source>
        <dbReference type="Pfam" id="PF00676"/>
    </source>
</evidence>
<evidence type="ECO:0000256" key="2">
    <source>
        <dbReference type="ARBA" id="ARBA00023002"/>
    </source>
</evidence>
<comment type="cofactor">
    <cofactor evidence="1">
        <name>thiamine diphosphate</name>
        <dbReference type="ChEBI" id="CHEBI:58937"/>
    </cofactor>
</comment>
<dbReference type="PANTHER" id="PTHR11516:SF60">
    <property type="entry name" value="PYRUVATE DEHYDROGENASE E1 COMPONENT SUBUNIT ALPHA"/>
    <property type="match status" value="1"/>
</dbReference>
<dbReference type="InterPro" id="IPR050642">
    <property type="entry name" value="PDH_E1_Alpha_Subunit"/>
</dbReference>
<dbReference type="InterPro" id="IPR029061">
    <property type="entry name" value="THDP-binding"/>
</dbReference>
<reference evidence="6" key="1">
    <citation type="journal article" date="2015" name="Nature">
        <title>Complex archaea that bridge the gap between prokaryotes and eukaryotes.</title>
        <authorList>
            <person name="Spang A."/>
            <person name="Saw J.H."/>
            <person name="Jorgensen S.L."/>
            <person name="Zaremba-Niedzwiedzka K."/>
            <person name="Martijn J."/>
            <person name="Lind A.E."/>
            <person name="van Eijk R."/>
            <person name="Schleper C."/>
            <person name="Guy L."/>
            <person name="Ettema T.J."/>
        </authorList>
    </citation>
    <scope>NUCLEOTIDE SEQUENCE</scope>
</reference>
<keyword evidence="4" id="KW-1133">Transmembrane helix</keyword>
<keyword evidence="4" id="KW-0472">Membrane</keyword>
<dbReference type="AlphaFoldDB" id="A0A0F9IDF9"/>